<dbReference type="InterPro" id="IPR024512">
    <property type="entry name" value="Ser_palmitoyltrfase_ssu-like"/>
</dbReference>
<protein>
    <recommendedName>
        <fullName evidence="11">Serine palmitoyltransferase small subunit B</fullName>
    </recommendedName>
    <alternativeName>
        <fullName evidence="13">Protein ADMP</fullName>
    </alternativeName>
    <alternativeName>
        <fullName evidence="12">Small subunit of serine palmitoyltransferase B</fullName>
    </alternativeName>
</protein>
<evidence type="ECO:0000256" key="6">
    <source>
        <dbReference type="ARBA" id="ARBA00022919"/>
    </source>
</evidence>
<evidence type="ECO:0000256" key="5">
    <source>
        <dbReference type="ARBA" id="ARBA00022824"/>
    </source>
</evidence>
<keyword evidence="5" id="KW-0256">Endoplasmic reticulum</keyword>
<dbReference type="GO" id="GO:0005789">
    <property type="term" value="C:endoplasmic reticulum membrane"/>
    <property type="evidence" value="ECO:0007669"/>
    <property type="project" value="UniProtKB-SubCell"/>
</dbReference>
<evidence type="ECO:0000256" key="8">
    <source>
        <dbReference type="ARBA" id="ARBA00023098"/>
    </source>
</evidence>
<dbReference type="Proteomes" id="UP001214576">
    <property type="component" value="Unassembled WGS sequence"/>
</dbReference>
<dbReference type="GO" id="GO:0004758">
    <property type="term" value="F:serine C-palmitoyltransferase activity"/>
    <property type="evidence" value="ECO:0007669"/>
    <property type="project" value="TreeGrafter"/>
</dbReference>
<evidence type="ECO:0000313" key="18">
    <source>
        <dbReference type="Proteomes" id="UP001214576"/>
    </source>
</evidence>
<dbReference type="PANTHER" id="PTHR28612">
    <property type="entry name" value="SERINE PALMITOYLTRANSFERASE SMALL SUBUNIT B"/>
    <property type="match status" value="1"/>
</dbReference>
<dbReference type="GO" id="GO:0007029">
    <property type="term" value="P:endoplasmic reticulum organization"/>
    <property type="evidence" value="ECO:0007669"/>
    <property type="project" value="TreeGrafter"/>
</dbReference>
<evidence type="ECO:0000256" key="12">
    <source>
        <dbReference type="ARBA" id="ARBA00041982"/>
    </source>
</evidence>
<keyword evidence="8" id="KW-0443">Lipid metabolism</keyword>
<comment type="subunit">
    <text evidence="15">Component of the serine palmitoyltransferase (SPT) complex, which is composed of SPTLC1, SPTLC2 or SPTLC3 and SPTSSA or SPTSSB. The heterodimer consisting of SPTLC1 and SPTLC2/SPTLC3 forms the catalytic core of the enzyme, while SPTSSA or SPTSSB subunits determine substrate specificity. SPT also interacts with ORMDL proteins, especially ORMDL3, which negatively regulate SPT activity in the presence of ceramides.</text>
</comment>
<keyword evidence="6" id="KW-0746">Sphingolipid metabolism</keyword>
<evidence type="ECO:0000256" key="14">
    <source>
        <dbReference type="ARBA" id="ARBA00045772"/>
    </source>
</evidence>
<evidence type="ECO:0000313" key="17">
    <source>
        <dbReference type="EMBL" id="KAI4548081.1"/>
    </source>
</evidence>
<evidence type="ECO:0000256" key="3">
    <source>
        <dbReference type="ARBA" id="ARBA00004991"/>
    </source>
</evidence>
<proteinExistence type="inferred from homology"/>
<organism evidence="17 18">
    <name type="scientific">Ovis ammon polii</name>
    <dbReference type="NCBI Taxonomy" id="230172"/>
    <lineage>
        <taxon>Eukaryota</taxon>
        <taxon>Metazoa</taxon>
        <taxon>Chordata</taxon>
        <taxon>Craniata</taxon>
        <taxon>Vertebrata</taxon>
        <taxon>Euteleostomi</taxon>
        <taxon>Mammalia</taxon>
        <taxon>Eutheria</taxon>
        <taxon>Laurasiatheria</taxon>
        <taxon>Artiodactyla</taxon>
        <taxon>Ruminantia</taxon>
        <taxon>Pecora</taxon>
        <taxon>Bovidae</taxon>
        <taxon>Caprinae</taxon>
        <taxon>Ovis</taxon>
    </lineage>
</organism>
<feature type="non-terminal residue" evidence="17">
    <location>
        <position position="143"/>
    </location>
</feature>
<dbReference type="PANTHER" id="PTHR28612:SF1">
    <property type="entry name" value="SERINE PALMITOYLTRANSFERASE SMALL SUBUNIT B"/>
    <property type="match status" value="1"/>
</dbReference>
<evidence type="ECO:0000256" key="10">
    <source>
        <dbReference type="ARBA" id="ARBA00038059"/>
    </source>
</evidence>
<evidence type="ECO:0000256" key="13">
    <source>
        <dbReference type="ARBA" id="ARBA00042334"/>
    </source>
</evidence>
<name>A0AAD4YIF8_OVIAM</name>
<reference evidence="17" key="1">
    <citation type="submission" date="2022-03" db="EMBL/GenBank/DDBJ databases">
        <title>Genomic analyses of argali, domestic sheep and their hybrids provide insights into chromosomal evolution, heterosis and genetic basis of agronomic traits.</title>
        <authorList>
            <person name="Li M."/>
        </authorList>
    </citation>
    <scope>NUCLEOTIDE SEQUENCE</scope>
    <source>
        <strain evidence="17">CAU-MHL-2022a</strain>
        <tissue evidence="17">Skin</tissue>
    </source>
</reference>
<comment type="similarity">
    <text evidence="10">Belongs to the SPTSS family. SPTSSB subfamily.</text>
</comment>
<evidence type="ECO:0000256" key="9">
    <source>
        <dbReference type="ARBA" id="ARBA00023136"/>
    </source>
</evidence>
<sequence>VGSWDHRQGGRGVVQPAFPLKGVAGSSDRLDTSLPGSVFLSSIINHRNQADRTGVLAITFCSLKEPAMDFKRVKDYLSWLYYQYQIISCCAVLEPWEQSMFNTIILTIFAMVVYTAYVFIPIHIRLAWEFFSKMCGYHSTISN</sequence>
<keyword evidence="9 16" id="KW-0472">Membrane</keyword>
<comment type="pathway">
    <text evidence="2">Lipid metabolism; sphingolipid metabolism.</text>
</comment>
<dbReference type="Pfam" id="PF11779">
    <property type="entry name" value="SPT_ssu-like"/>
    <property type="match status" value="1"/>
</dbReference>
<comment type="caution">
    <text evidence="17">The sequence shown here is derived from an EMBL/GenBank/DDBJ whole genome shotgun (WGS) entry which is preliminary data.</text>
</comment>
<dbReference type="AlphaFoldDB" id="A0AAD4YIF8"/>
<evidence type="ECO:0000256" key="15">
    <source>
        <dbReference type="ARBA" id="ARBA00046416"/>
    </source>
</evidence>
<evidence type="ECO:0000256" key="2">
    <source>
        <dbReference type="ARBA" id="ARBA00004760"/>
    </source>
</evidence>
<gene>
    <name evidence="17" type="ORF">MG293_000411</name>
</gene>
<evidence type="ECO:0000256" key="1">
    <source>
        <dbReference type="ARBA" id="ARBA00004477"/>
    </source>
</evidence>
<comment type="function">
    <text evidence="14">Component of the serine palmitoyltransferase multisubunit enzyme (SPT) that catalyzes the initial and rate-limiting step in sphingolipid biosynthesis by condensing L-serine and activated acyl-CoA (most commonly palmitoyl-CoA) to form long-chain bases. The SPT complex is composed of SPTLC1, SPTLC2 or SPTLC3 and SPTSSA or SPTSSB. Within this complex, the heterodimer consisting of SPTLC1 and SPTLC2/SPTLC3 forms the catalytic core. Within the SPT complex, SPTSSB stimulates the catalytic activity and plays a role in substrate specificity. SPT complexes with this subunit showing a preference for longer acyl-CoAs. The SPTLC1-SPTLC2-SPTSSB complex shows a strong preference for C18-CoA substrate, while the SPTLC1-SPTLC3-SPTSSB isozyme displays an ability to use a broader range of acyl-CoAs, without apparent preference.</text>
</comment>
<evidence type="ECO:0000256" key="16">
    <source>
        <dbReference type="SAM" id="Phobius"/>
    </source>
</evidence>
<comment type="pathway">
    <text evidence="3">Sphingolipid metabolism.</text>
</comment>
<evidence type="ECO:0000256" key="4">
    <source>
        <dbReference type="ARBA" id="ARBA00022692"/>
    </source>
</evidence>
<feature type="transmembrane region" description="Helical" evidence="16">
    <location>
        <begin position="104"/>
        <end position="124"/>
    </location>
</feature>
<dbReference type="GO" id="GO:0017059">
    <property type="term" value="C:serine palmitoyltransferase complex"/>
    <property type="evidence" value="ECO:0007669"/>
    <property type="project" value="TreeGrafter"/>
</dbReference>
<keyword evidence="4 16" id="KW-0812">Transmembrane</keyword>
<dbReference type="GO" id="GO:0046513">
    <property type="term" value="P:ceramide biosynthetic process"/>
    <property type="evidence" value="ECO:0007669"/>
    <property type="project" value="TreeGrafter"/>
</dbReference>
<keyword evidence="18" id="KW-1185">Reference proteome</keyword>
<accession>A0AAD4YIF8</accession>
<keyword evidence="7 16" id="KW-1133">Transmembrane helix</keyword>
<dbReference type="EMBL" id="JAKZEL010000001">
    <property type="protein sequence ID" value="KAI4548081.1"/>
    <property type="molecule type" value="Genomic_DNA"/>
</dbReference>
<evidence type="ECO:0000256" key="11">
    <source>
        <dbReference type="ARBA" id="ARBA00041140"/>
    </source>
</evidence>
<comment type="subcellular location">
    <subcellularLocation>
        <location evidence="1">Endoplasmic reticulum membrane</location>
        <topology evidence="1">Multi-pass membrane protein</topology>
    </subcellularLocation>
</comment>
<evidence type="ECO:0000256" key="7">
    <source>
        <dbReference type="ARBA" id="ARBA00022989"/>
    </source>
</evidence>